<organism evidence="7 8">
    <name type="scientific">Dichanthelium oligosanthes</name>
    <dbReference type="NCBI Taxonomy" id="888268"/>
    <lineage>
        <taxon>Eukaryota</taxon>
        <taxon>Viridiplantae</taxon>
        <taxon>Streptophyta</taxon>
        <taxon>Embryophyta</taxon>
        <taxon>Tracheophyta</taxon>
        <taxon>Spermatophyta</taxon>
        <taxon>Magnoliopsida</taxon>
        <taxon>Liliopsida</taxon>
        <taxon>Poales</taxon>
        <taxon>Poaceae</taxon>
        <taxon>PACMAD clade</taxon>
        <taxon>Panicoideae</taxon>
        <taxon>Panicodae</taxon>
        <taxon>Paniceae</taxon>
        <taxon>Dichantheliinae</taxon>
        <taxon>Dichanthelium</taxon>
    </lineage>
</organism>
<gene>
    <name evidence="7" type="ORF">BAE44_0024644</name>
</gene>
<evidence type="ECO:0000256" key="1">
    <source>
        <dbReference type="ARBA" id="ARBA00004479"/>
    </source>
</evidence>
<dbReference type="PANTHER" id="PTHR48063:SF40">
    <property type="entry name" value="LEUCINE-RICH REPEAT-CONTAINING N-TERMINAL PLANT-TYPE DOMAIN-CONTAINING PROTEIN"/>
    <property type="match status" value="1"/>
</dbReference>
<accession>A0A1E5UN82</accession>
<keyword evidence="3" id="KW-0732">Signal</keyword>
<dbReference type="PANTHER" id="PTHR48063">
    <property type="entry name" value="LRR RECEPTOR-LIKE KINASE"/>
    <property type="match status" value="1"/>
</dbReference>
<dbReference type="STRING" id="888268.A0A1E5UN82"/>
<evidence type="ECO:0000313" key="8">
    <source>
        <dbReference type="Proteomes" id="UP000095767"/>
    </source>
</evidence>
<evidence type="ECO:0000313" key="7">
    <source>
        <dbReference type="EMBL" id="OEL14337.1"/>
    </source>
</evidence>
<keyword evidence="5" id="KW-0472">Membrane</keyword>
<evidence type="ECO:0000256" key="2">
    <source>
        <dbReference type="ARBA" id="ARBA00022692"/>
    </source>
</evidence>
<dbReference type="Pfam" id="PF00560">
    <property type="entry name" value="LRR_1"/>
    <property type="match status" value="2"/>
</dbReference>
<keyword evidence="6" id="KW-0325">Glycoprotein</keyword>
<dbReference type="Gene3D" id="3.80.10.10">
    <property type="entry name" value="Ribonuclease Inhibitor"/>
    <property type="match status" value="1"/>
</dbReference>
<protein>
    <submittedName>
        <fullName evidence="7">Uncharacterized protein</fullName>
    </submittedName>
</protein>
<keyword evidence="4" id="KW-1133">Transmembrane helix</keyword>
<dbReference type="InterPro" id="IPR046956">
    <property type="entry name" value="RLP23-like"/>
</dbReference>
<dbReference type="InterPro" id="IPR001611">
    <property type="entry name" value="Leu-rich_rpt"/>
</dbReference>
<comment type="caution">
    <text evidence="7">The sequence shown here is derived from an EMBL/GenBank/DDBJ whole genome shotgun (WGS) entry which is preliminary data.</text>
</comment>
<evidence type="ECO:0000256" key="5">
    <source>
        <dbReference type="ARBA" id="ARBA00023136"/>
    </source>
</evidence>
<dbReference type="PRINTS" id="PR00019">
    <property type="entry name" value="LEURICHRPT"/>
</dbReference>
<feature type="non-terminal residue" evidence="7">
    <location>
        <position position="1"/>
    </location>
</feature>
<dbReference type="OrthoDB" id="686342at2759"/>
<dbReference type="SUPFAM" id="SSF52058">
    <property type="entry name" value="L domain-like"/>
    <property type="match status" value="1"/>
</dbReference>
<proteinExistence type="predicted"/>
<evidence type="ECO:0000256" key="4">
    <source>
        <dbReference type="ARBA" id="ARBA00022989"/>
    </source>
</evidence>
<dbReference type="InterPro" id="IPR032675">
    <property type="entry name" value="LRR_dom_sf"/>
</dbReference>
<comment type="subcellular location">
    <subcellularLocation>
        <location evidence="1">Membrane</location>
        <topology evidence="1">Single-pass type I membrane protein</topology>
    </subcellularLocation>
</comment>
<keyword evidence="8" id="KW-1185">Reference proteome</keyword>
<dbReference type="EMBL" id="LWDX02070432">
    <property type="protein sequence ID" value="OEL14337.1"/>
    <property type="molecule type" value="Genomic_DNA"/>
</dbReference>
<keyword evidence="2" id="KW-0812">Transmembrane</keyword>
<dbReference type="AlphaFoldDB" id="A0A1E5UN82"/>
<dbReference type="Proteomes" id="UP000095767">
    <property type="component" value="Unassembled WGS sequence"/>
</dbReference>
<dbReference type="GO" id="GO:0016020">
    <property type="term" value="C:membrane"/>
    <property type="evidence" value="ECO:0007669"/>
    <property type="project" value="UniProtKB-SubCell"/>
</dbReference>
<sequence>LVGQISPSLLMLENLEYLDLSSNDLEGSTGRIPEFLGSLKNLKFLNLSGIQFFGPAVLQQLVADWPHVVNKIPSLRPSPLSNCFLTSANQSLSHLNLTNLEVLDLSENHFNHPVACSPYEISDDI</sequence>
<reference evidence="7 8" key="1">
    <citation type="submission" date="2016-09" db="EMBL/GenBank/DDBJ databases">
        <title>The draft genome of Dichanthelium oligosanthes: A C3 panicoid grass species.</title>
        <authorList>
            <person name="Studer A.J."/>
            <person name="Schnable J.C."/>
            <person name="Brutnell T.P."/>
        </authorList>
    </citation>
    <scope>NUCLEOTIDE SEQUENCE [LARGE SCALE GENOMIC DNA]</scope>
    <source>
        <strain evidence="8">cv. Kellogg 1175</strain>
        <tissue evidence="7">Leaf</tissue>
    </source>
</reference>
<evidence type="ECO:0000256" key="3">
    <source>
        <dbReference type="ARBA" id="ARBA00022729"/>
    </source>
</evidence>
<evidence type="ECO:0000256" key="6">
    <source>
        <dbReference type="ARBA" id="ARBA00023180"/>
    </source>
</evidence>
<name>A0A1E5UN82_9POAL</name>